<dbReference type="Pfam" id="PF18266">
    <property type="entry name" value="Ncstrn_small"/>
    <property type="match status" value="1"/>
</dbReference>
<evidence type="ECO:0000313" key="6">
    <source>
        <dbReference type="EMBL" id="CAF1390154.1"/>
    </source>
</evidence>
<comment type="similarity">
    <text evidence="2">Belongs to the class-IV pyridoxal-phosphate-dependent aminotransferase family.</text>
</comment>
<dbReference type="PANTHER" id="PTHR11825">
    <property type="entry name" value="SUBGROUP IIII AMINOTRANSFERASE"/>
    <property type="match status" value="1"/>
</dbReference>
<dbReference type="Proteomes" id="UP000663870">
    <property type="component" value="Unassembled WGS sequence"/>
</dbReference>
<evidence type="ECO:0000256" key="2">
    <source>
        <dbReference type="ARBA" id="ARBA00009320"/>
    </source>
</evidence>
<sequence length="137" mass="15882">MDFLCGITRQSILDLGRRRKDLTVNEREITMNELLEAYQDNRLLNMFGADTFSQPKHVVDQIIYTFDHAYYSVRYLNGTHEIGCQSTVRGNCGPIYTIENDQDFNSYLIDTKIIDSSSSFVIVLNANLFERSFYTIN</sequence>
<keyword evidence="4" id="KW-0100">Branched-chain amino acid biosynthesis</keyword>
<dbReference type="InterPro" id="IPR043132">
    <property type="entry name" value="BCAT-like_C"/>
</dbReference>
<name>A0A815K2V8_9BILA</name>
<organism evidence="6 7">
    <name type="scientific">Rotaria sordida</name>
    <dbReference type="NCBI Taxonomy" id="392033"/>
    <lineage>
        <taxon>Eukaryota</taxon>
        <taxon>Metazoa</taxon>
        <taxon>Spiralia</taxon>
        <taxon>Gnathifera</taxon>
        <taxon>Rotifera</taxon>
        <taxon>Eurotatoria</taxon>
        <taxon>Bdelloidea</taxon>
        <taxon>Philodinida</taxon>
        <taxon>Philodinidae</taxon>
        <taxon>Rotaria</taxon>
    </lineage>
</organism>
<dbReference type="AlphaFoldDB" id="A0A815K2V8"/>
<dbReference type="GO" id="GO:0004084">
    <property type="term" value="F:branched-chain-amino-acid transaminase activity"/>
    <property type="evidence" value="ECO:0007669"/>
    <property type="project" value="InterPro"/>
</dbReference>
<accession>A0A815K2V8</accession>
<dbReference type="InterPro" id="IPR005786">
    <property type="entry name" value="B_amino_transII"/>
</dbReference>
<dbReference type="Gene3D" id="3.20.10.10">
    <property type="entry name" value="D-amino Acid Aminotransferase, subunit A, domain 2"/>
    <property type="match status" value="1"/>
</dbReference>
<gene>
    <name evidence="6" type="ORF">JXQ802_LOCUS34160</name>
</gene>
<keyword evidence="7" id="KW-1185">Reference proteome</keyword>
<comment type="caution">
    <text evidence="6">The sequence shown here is derived from an EMBL/GenBank/DDBJ whole genome shotgun (WGS) entry which is preliminary data.</text>
</comment>
<evidence type="ECO:0000256" key="3">
    <source>
        <dbReference type="ARBA" id="ARBA00022898"/>
    </source>
</evidence>
<protein>
    <recommendedName>
        <fullName evidence="5">Nicastrin small lobe domain-containing protein</fullName>
    </recommendedName>
</protein>
<proteinExistence type="inferred from homology"/>
<dbReference type="GO" id="GO:0009098">
    <property type="term" value="P:L-leucine biosynthetic process"/>
    <property type="evidence" value="ECO:0007669"/>
    <property type="project" value="TreeGrafter"/>
</dbReference>
<feature type="domain" description="Nicastrin small lobe" evidence="5">
    <location>
        <begin position="73"/>
        <end position="134"/>
    </location>
</feature>
<reference evidence="6" key="1">
    <citation type="submission" date="2021-02" db="EMBL/GenBank/DDBJ databases">
        <authorList>
            <person name="Nowell W R."/>
        </authorList>
    </citation>
    <scope>NUCLEOTIDE SEQUENCE</scope>
</reference>
<comment type="cofactor">
    <cofactor evidence="1">
        <name>pyridoxal 5'-phosphate</name>
        <dbReference type="ChEBI" id="CHEBI:597326"/>
    </cofactor>
</comment>
<dbReference type="PANTHER" id="PTHR11825:SF44">
    <property type="entry name" value="BRANCHED-CHAIN-AMINO-ACID AMINOTRANSFERASE"/>
    <property type="match status" value="1"/>
</dbReference>
<dbReference type="GO" id="GO:0005739">
    <property type="term" value="C:mitochondrion"/>
    <property type="evidence" value="ECO:0007669"/>
    <property type="project" value="TreeGrafter"/>
</dbReference>
<evidence type="ECO:0000256" key="1">
    <source>
        <dbReference type="ARBA" id="ARBA00001933"/>
    </source>
</evidence>
<evidence type="ECO:0000256" key="4">
    <source>
        <dbReference type="ARBA" id="ARBA00023304"/>
    </source>
</evidence>
<dbReference type="GO" id="GO:0009099">
    <property type="term" value="P:L-valine biosynthetic process"/>
    <property type="evidence" value="ECO:0007669"/>
    <property type="project" value="TreeGrafter"/>
</dbReference>
<keyword evidence="3" id="KW-0663">Pyridoxal phosphate</keyword>
<dbReference type="EMBL" id="CAJNOL010001607">
    <property type="protein sequence ID" value="CAF1390154.1"/>
    <property type="molecule type" value="Genomic_DNA"/>
</dbReference>
<keyword evidence="4" id="KW-0028">Amino-acid biosynthesis</keyword>
<dbReference type="SUPFAM" id="SSF56752">
    <property type="entry name" value="D-aminoacid aminotransferase-like PLP-dependent enzymes"/>
    <property type="match status" value="1"/>
</dbReference>
<dbReference type="InterPro" id="IPR041084">
    <property type="entry name" value="Ncstrn_small"/>
</dbReference>
<dbReference type="InterPro" id="IPR036038">
    <property type="entry name" value="Aminotransferase-like"/>
</dbReference>
<evidence type="ECO:0000313" key="7">
    <source>
        <dbReference type="Proteomes" id="UP000663870"/>
    </source>
</evidence>
<evidence type="ECO:0000259" key="5">
    <source>
        <dbReference type="Pfam" id="PF18266"/>
    </source>
</evidence>